<comment type="caution">
    <text evidence="2">The sequence shown here is derived from an EMBL/GenBank/DDBJ whole genome shotgun (WGS) entry which is preliminary data.</text>
</comment>
<evidence type="ECO:0000256" key="1">
    <source>
        <dbReference type="SAM" id="MobiDB-lite"/>
    </source>
</evidence>
<sequence>MINFTINPPSGHSHSALDVKFQVKTDHTGKIQIEIFNETVNEKLDILSISSGHIKQSKTIICDNTNIIEGYINLFNKDKLNENLHDYASVDLKCVVSSKSGTEEASAIFFNESQSLDAGIIPFDLVIDNNELDLQHNIPLSMHFVCDSEQRFELCIRSDDAKSSCSFEVMTKKGRTSVQLPAEVIWFDLQLTKNRNKKYSIYWVKFEGVNHMNLMNRKYIPIANSRITFNCFEMMPKPQTRTGPTGAALTEDFVMSNRYFVPTWKAYTSLGKLPTIYSQKNTTMTKFMHESQHVDILRRSEVKSFAEQESNEREIKKTIRNTILRKNYRPLDPRQKVVIEAFAASYMKKSVIMPTDRNFVQSYSTKSPEPRTRRKGCGCSRKINV</sequence>
<reference evidence="2" key="1">
    <citation type="journal article" date="2015" name="Nature">
        <title>Complex archaea that bridge the gap between prokaryotes and eukaryotes.</title>
        <authorList>
            <person name="Spang A."/>
            <person name="Saw J.H."/>
            <person name="Jorgensen S.L."/>
            <person name="Zaremba-Niedzwiedzka K."/>
            <person name="Martijn J."/>
            <person name="Lind A.E."/>
            <person name="van Eijk R."/>
            <person name="Schleper C."/>
            <person name="Guy L."/>
            <person name="Ettema T.J."/>
        </authorList>
    </citation>
    <scope>NUCLEOTIDE SEQUENCE</scope>
</reference>
<protein>
    <submittedName>
        <fullName evidence="2">Uncharacterized protein</fullName>
    </submittedName>
</protein>
<name>A0A0F9PQN3_9ZZZZ</name>
<evidence type="ECO:0000313" key="2">
    <source>
        <dbReference type="EMBL" id="KKN34090.1"/>
    </source>
</evidence>
<proteinExistence type="predicted"/>
<organism evidence="2">
    <name type="scientific">marine sediment metagenome</name>
    <dbReference type="NCBI Taxonomy" id="412755"/>
    <lineage>
        <taxon>unclassified sequences</taxon>
        <taxon>metagenomes</taxon>
        <taxon>ecological metagenomes</taxon>
    </lineage>
</organism>
<dbReference type="EMBL" id="LAZR01002129">
    <property type="protein sequence ID" value="KKN34090.1"/>
    <property type="molecule type" value="Genomic_DNA"/>
</dbReference>
<dbReference type="AlphaFoldDB" id="A0A0F9PQN3"/>
<accession>A0A0F9PQN3</accession>
<feature type="region of interest" description="Disordered" evidence="1">
    <location>
        <begin position="361"/>
        <end position="385"/>
    </location>
</feature>
<gene>
    <name evidence="2" type="ORF">LCGC14_0797140</name>
</gene>